<organism evidence="2 4">
    <name type="scientific">Camelina sativa</name>
    <name type="common">False flax</name>
    <name type="synonym">Myagrum sativum</name>
    <dbReference type="NCBI Taxonomy" id="90675"/>
    <lineage>
        <taxon>Eukaryota</taxon>
        <taxon>Viridiplantae</taxon>
        <taxon>Streptophyta</taxon>
        <taxon>Embryophyta</taxon>
        <taxon>Tracheophyta</taxon>
        <taxon>Spermatophyta</taxon>
        <taxon>Magnoliopsida</taxon>
        <taxon>eudicotyledons</taxon>
        <taxon>Gunneridae</taxon>
        <taxon>Pentapetalae</taxon>
        <taxon>rosids</taxon>
        <taxon>malvids</taxon>
        <taxon>Brassicales</taxon>
        <taxon>Brassicaceae</taxon>
        <taxon>Camelineae</taxon>
        <taxon>Camelina</taxon>
    </lineage>
</organism>
<reference evidence="3 4" key="3">
    <citation type="submission" date="2025-05" db="UniProtKB">
        <authorList>
            <consortium name="RefSeq"/>
        </authorList>
    </citation>
    <scope>IDENTIFICATION</scope>
    <source>
        <tissue evidence="3 4">Leaf</tissue>
    </source>
</reference>
<protein>
    <submittedName>
        <fullName evidence="3 4">Probable E3 ubiquitin-protein ligase ARI7</fullName>
    </submittedName>
</protein>
<evidence type="ECO:0000313" key="2">
    <source>
        <dbReference type="Proteomes" id="UP000694864"/>
    </source>
</evidence>
<reference evidence="2" key="1">
    <citation type="journal article" date="1997" name="Nucleic Acids Res.">
        <title>tRNAscan-SE: a program for improved detection of transfer RNA genes in genomic sequence.</title>
        <authorList>
            <person name="Lowe T.M."/>
            <person name="Eddy S.R."/>
        </authorList>
    </citation>
    <scope>NUCLEOTIDE SEQUENCE [LARGE SCALE GENOMIC DNA]</scope>
    <source>
        <strain evidence="2">r\DH55</strain>
    </source>
</reference>
<feature type="compositionally biased region" description="Acidic residues" evidence="1">
    <location>
        <begin position="15"/>
        <end position="38"/>
    </location>
</feature>
<dbReference type="Proteomes" id="UP000694864">
    <property type="component" value="Chromosome 14"/>
</dbReference>
<dbReference type="GeneID" id="104740940"/>
<name>A0ABM0VRA0_CAMSA</name>
<accession>A0ABM0VRA0</accession>
<proteinExistence type="predicted"/>
<feature type="region of interest" description="Disordered" evidence="1">
    <location>
        <begin position="1"/>
        <end position="40"/>
    </location>
</feature>
<gene>
    <name evidence="3 4" type="primary">LOC104740940</name>
</gene>
<sequence>MDSEDDMLDAHDMYAGDDDYYSGGTDDDNNDSDDDVDDYNGLFEESVDGSAMIASVRSQINYAVLKEGDIRRHQNDDIGQVSMILSLSYVEASILLLHW</sequence>
<evidence type="ECO:0000313" key="4">
    <source>
        <dbReference type="RefSeq" id="XP_010459991.1"/>
    </source>
</evidence>
<dbReference type="RefSeq" id="XP_010459990.1">
    <property type="nucleotide sequence ID" value="XM_010461688.2"/>
</dbReference>
<dbReference type="RefSeq" id="XP_010459991.1">
    <property type="nucleotide sequence ID" value="XM_010461689.2"/>
</dbReference>
<keyword evidence="2" id="KW-1185">Reference proteome</keyword>
<evidence type="ECO:0000256" key="1">
    <source>
        <dbReference type="SAM" id="MobiDB-lite"/>
    </source>
</evidence>
<evidence type="ECO:0000313" key="3">
    <source>
        <dbReference type="RefSeq" id="XP_010459990.1"/>
    </source>
</evidence>
<reference evidence="2" key="2">
    <citation type="journal article" date="2014" name="Nat. Commun.">
        <title>The emerging biofuel crop Camelina sativa retains a highly undifferentiated hexaploid genome structure.</title>
        <authorList>
            <person name="Kagale S."/>
            <person name="Koh C."/>
            <person name="Nixon J."/>
            <person name="Bollina V."/>
            <person name="Clarke W.E."/>
            <person name="Tuteja R."/>
            <person name="Spillane C."/>
            <person name="Robinson S.J."/>
            <person name="Links M.G."/>
            <person name="Clarke C."/>
            <person name="Higgins E.E."/>
            <person name="Huebert T."/>
            <person name="Sharpe A.G."/>
            <person name="Parkin I.A."/>
        </authorList>
    </citation>
    <scope>NUCLEOTIDE SEQUENCE [LARGE SCALE GENOMIC DNA]</scope>
    <source>
        <strain evidence="2">r\DH55</strain>
    </source>
</reference>